<comment type="subcellular location">
    <subcellularLocation>
        <location evidence="2">Bacterial flagellum basal body</location>
    </subcellularLocation>
</comment>
<keyword evidence="6" id="KW-0966">Cell projection</keyword>
<dbReference type="GO" id="GO:0071978">
    <property type="term" value="P:bacterial-type flagellum-dependent swarming motility"/>
    <property type="evidence" value="ECO:0007669"/>
    <property type="project" value="TreeGrafter"/>
</dbReference>
<dbReference type="InterPro" id="IPR001444">
    <property type="entry name" value="Flag_bb_rod_N"/>
</dbReference>
<evidence type="ECO:0000313" key="7">
    <source>
        <dbReference type="Proteomes" id="UP000217785"/>
    </source>
</evidence>
<evidence type="ECO:0000256" key="1">
    <source>
        <dbReference type="ARBA" id="ARBA00009677"/>
    </source>
</evidence>
<dbReference type="InterPro" id="IPR037925">
    <property type="entry name" value="FlgE/F/G-like"/>
</dbReference>
<sequence>MIRGLYTAASGMLAGERRQEVLSNNLANVNTVGYKKDDSVMRSFPEMLLYSLNDHTGSGPQRLDPNSPSVGAVGTGAFLEEIITRFTPGTLKPTKNQFGFAIVDSSANPLQRSFFPMADQEGNTFLTRDGDFHPDSQGFLVNGAGFYLQAVGTDGKPVANSRVRVNNEGTPIPGLMENGEFAENAAGLRFDLVHVANVEKLQNVGGGRFRFQEDNLTTDRSGEMRQGFLEGSNVDLAEAMTDMIAVMRNYEANQRVIRVLDSTLDKAVNQLGRLG</sequence>
<dbReference type="Proteomes" id="UP000217785">
    <property type="component" value="Unassembled WGS sequence"/>
</dbReference>
<dbReference type="NCBIfam" id="TIGR03506">
    <property type="entry name" value="FlgEFG_subfam"/>
    <property type="match status" value="1"/>
</dbReference>
<accession>A0A292YL51</accession>
<keyword evidence="6" id="KW-0969">Cilium</keyword>
<dbReference type="InterPro" id="IPR010930">
    <property type="entry name" value="Flg_bb/hook_C_dom"/>
</dbReference>
<evidence type="ECO:0000259" key="3">
    <source>
        <dbReference type="Pfam" id="PF00460"/>
    </source>
</evidence>
<feature type="domain" description="Flagellar basal-body/hook protein C-terminal" evidence="4">
    <location>
        <begin position="225"/>
        <end position="269"/>
    </location>
</feature>
<dbReference type="Pfam" id="PF22692">
    <property type="entry name" value="LlgE_F_G_D1"/>
    <property type="match status" value="1"/>
</dbReference>
<evidence type="ECO:0000259" key="5">
    <source>
        <dbReference type="Pfam" id="PF22692"/>
    </source>
</evidence>
<dbReference type="SUPFAM" id="SSF117143">
    <property type="entry name" value="Flagellar hook protein flgE"/>
    <property type="match status" value="1"/>
</dbReference>
<comment type="similarity">
    <text evidence="1 2">Belongs to the flagella basal body rod proteins family.</text>
</comment>
<organism evidence="6 7">
    <name type="scientific">Effusibacillus lacus</name>
    <dbReference type="NCBI Taxonomy" id="1348429"/>
    <lineage>
        <taxon>Bacteria</taxon>
        <taxon>Bacillati</taxon>
        <taxon>Bacillota</taxon>
        <taxon>Bacilli</taxon>
        <taxon>Bacillales</taxon>
        <taxon>Alicyclobacillaceae</taxon>
        <taxon>Effusibacillus</taxon>
    </lineage>
</organism>
<evidence type="ECO:0000313" key="6">
    <source>
        <dbReference type="EMBL" id="GAX89639.1"/>
    </source>
</evidence>
<evidence type="ECO:0000259" key="4">
    <source>
        <dbReference type="Pfam" id="PF06429"/>
    </source>
</evidence>
<dbReference type="PANTHER" id="PTHR30435:SF19">
    <property type="entry name" value="FLAGELLAR BASAL-BODY ROD PROTEIN FLGG"/>
    <property type="match status" value="1"/>
</dbReference>
<dbReference type="Pfam" id="PF00460">
    <property type="entry name" value="Flg_bb_rod"/>
    <property type="match status" value="1"/>
</dbReference>
<proteinExistence type="inferred from homology"/>
<keyword evidence="2" id="KW-0975">Bacterial flagellum</keyword>
<dbReference type="PROSITE" id="PS00588">
    <property type="entry name" value="FLAGELLA_BB_ROD"/>
    <property type="match status" value="1"/>
</dbReference>
<keyword evidence="7" id="KW-1185">Reference proteome</keyword>
<feature type="domain" description="Flagellar basal body rod protein N-terminal" evidence="3">
    <location>
        <begin position="5"/>
        <end position="35"/>
    </location>
</feature>
<keyword evidence="6" id="KW-0282">Flagellum</keyword>
<dbReference type="OrthoDB" id="9800375at2"/>
<dbReference type="InterPro" id="IPR019776">
    <property type="entry name" value="Flagellar_basal_body_rod_CS"/>
</dbReference>
<evidence type="ECO:0000256" key="2">
    <source>
        <dbReference type="RuleBase" id="RU362116"/>
    </source>
</evidence>
<dbReference type="RefSeq" id="WP_096181334.1">
    <property type="nucleotide sequence ID" value="NZ_BDUF01000024.1"/>
</dbReference>
<dbReference type="Pfam" id="PF06429">
    <property type="entry name" value="Flg_bbr_C"/>
    <property type="match status" value="1"/>
</dbReference>
<dbReference type="GO" id="GO:0009425">
    <property type="term" value="C:bacterial-type flagellum basal body"/>
    <property type="evidence" value="ECO:0007669"/>
    <property type="project" value="UniProtKB-SubCell"/>
</dbReference>
<gene>
    <name evidence="6" type="ORF">EFBL_1263</name>
</gene>
<comment type="caution">
    <text evidence="6">The sequence shown here is derived from an EMBL/GenBank/DDBJ whole genome shotgun (WGS) entry which is preliminary data.</text>
</comment>
<reference evidence="7" key="1">
    <citation type="submission" date="2017-07" db="EMBL/GenBank/DDBJ databases">
        <title>Draft genome sequence of Effusibacillus lacus strain skLN1.</title>
        <authorList>
            <person name="Watanabe M."/>
            <person name="Kojima H."/>
            <person name="Fukui M."/>
        </authorList>
    </citation>
    <scope>NUCLEOTIDE SEQUENCE [LARGE SCALE GENOMIC DNA]</scope>
    <source>
        <strain evidence="7">skLN1</strain>
    </source>
</reference>
<dbReference type="InterPro" id="IPR053967">
    <property type="entry name" value="LlgE_F_G-like_D1"/>
</dbReference>
<dbReference type="EMBL" id="BDUF01000024">
    <property type="protein sequence ID" value="GAX89639.1"/>
    <property type="molecule type" value="Genomic_DNA"/>
</dbReference>
<protein>
    <submittedName>
        <fullName evidence="6">Flagellar basal-body rod protein FlgF</fullName>
    </submittedName>
</protein>
<dbReference type="PANTHER" id="PTHR30435">
    <property type="entry name" value="FLAGELLAR PROTEIN"/>
    <property type="match status" value="1"/>
</dbReference>
<dbReference type="AlphaFoldDB" id="A0A292YL51"/>
<feature type="domain" description="Flagellar hook protein FlgE/F/G-like D1" evidence="5">
    <location>
        <begin position="113"/>
        <end position="150"/>
    </location>
</feature>
<name>A0A292YL51_9BACL</name>
<dbReference type="InterPro" id="IPR020013">
    <property type="entry name" value="Flagellar_FlgE/F/G"/>
</dbReference>